<comment type="subcellular location">
    <subcellularLocation>
        <location evidence="4">Cytoplasm</location>
    </subcellularLocation>
</comment>
<evidence type="ECO:0000256" key="4">
    <source>
        <dbReference type="HAMAP-Rule" id="MF_00693"/>
    </source>
</evidence>
<dbReference type="InterPro" id="IPR017856">
    <property type="entry name" value="Integrase-like_N"/>
</dbReference>
<dbReference type="InterPro" id="IPR048300">
    <property type="entry name" value="TACO1_YebC-like_2nd/3rd_dom"/>
</dbReference>
<proteinExistence type="inferred from homology"/>
<protein>
    <recommendedName>
        <fullName evidence="4">Probable transcriptional regulatory protein DAY19_10870</fullName>
    </recommendedName>
</protein>
<dbReference type="Pfam" id="PF01709">
    <property type="entry name" value="Transcrip_reg"/>
    <property type="match status" value="1"/>
</dbReference>
<comment type="caution">
    <text evidence="7">The sequence shown here is derived from an EMBL/GenBank/DDBJ whole genome shotgun (WGS) entry which is preliminary data.</text>
</comment>
<keyword evidence="4 7" id="KW-0238">DNA-binding</keyword>
<dbReference type="SUPFAM" id="SSF75625">
    <property type="entry name" value="YebC-like"/>
    <property type="match status" value="1"/>
</dbReference>
<evidence type="ECO:0000313" key="8">
    <source>
        <dbReference type="Proteomes" id="UP000443582"/>
    </source>
</evidence>
<organism evidence="7 8">
    <name type="scientific">Halobacteriovorax vibrionivorans</name>
    <dbReference type="NCBI Taxonomy" id="2152716"/>
    <lineage>
        <taxon>Bacteria</taxon>
        <taxon>Pseudomonadati</taxon>
        <taxon>Bdellovibrionota</taxon>
        <taxon>Bacteriovoracia</taxon>
        <taxon>Bacteriovoracales</taxon>
        <taxon>Halobacteriovoraceae</taxon>
        <taxon>Halobacteriovorax</taxon>
    </lineage>
</organism>
<dbReference type="InterPro" id="IPR049083">
    <property type="entry name" value="TACO1_YebC_N"/>
</dbReference>
<keyword evidence="2 4" id="KW-0805">Transcription regulation</keyword>
<feature type="domain" description="TACO1/YebC-like N-terminal" evidence="6">
    <location>
        <begin position="3"/>
        <end position="74"/>
    </location>
</feature>
<evidence type="ECO:0000313" key="7">
    <source>
        <dbReference type="EMBL" id="RZF20482.1"/>
    </source>
</evidence>
<dbReference type="NCBIfam" id="NF001030">
    <property type="entry name" value="PRK00110.1"/>
    <property type="match status" value="1"/>
</dbReference>
<dbReference type="NCBIfam" id="NF009044">
    <property type="entry name" value="PRK12378.1"/>
    <property type="match status" value="1"/>
</dbReference>
<dbReference type="Proteomes" id="UP000443582">
    <property type="component" value="Unassembled WGS sequence"/>
</dbReference>
<evidence type="ECO:0000256" key="1">
    <source>
        <dbReference type="ARBA" id="ARBA00008724"/>
    </source>
</evidence>
<dbReference type="InterPro" id="IPR002876">
    <property type="entry name" value="Transcrip_reg_TACO1-like"/>
</dbReference>
<dbReference type="PANTHER" id="PTHR12532:SF0">
    <property type="entry name" value="TRANSLATIONAL ACTIVATOR OF CYTOCHROME C OXIDASE 1"/>
    <property type="match status" value="1"/>
</dbReference>
<feature type="domain" description="TACO1/YebC-like second and third" evidence="5">
    <location>
        <begin position="79"/>
        <end position="236"/>
    </location>
</feature>
<dbReference type="Pfam" id="PF20772">
    <property type="entry name" value="TACO1_YebC_N"/>
    <property type="match status" value="1"/>
</dbReference>
<dbReference type="InterPro" id="IPR029072">
    <property type="entry name" value="YebC-like"/>
</dbReference>
<comment type="similarity">
    <text evidence="1 4">Belongs to the TACO1 family.</text>
</comment>
<dbReference type="RefSeq" id="WP_115362335.1">
    <property type="nucleotide sequence ID" value="NZ_QDKL01000003.1"/>
</dbReference>
<dbReference type="HAMAP" id="MF_00693">
    <property type="entry name" value="Transcrip_reg_TACO1"/>
    <property type="match status" value="1"/>
</dbReference>
<dbReference type="PANTHER" id="PTHR12532">
    <property type="entry name" value="TRANSLATIONAL ACTIVATOR OF CYTOCHROME C OXIDASE 1"/>
    <property type="match status" value="1"/>
</dbReference>
<dbReference type="EMBL" id="QDKL01000003">
    <property type="protein sequence ID" value="RZF20482.1"/>
    <property type="molecule type" value="Genomic_DNA"/>
</dbReference>
<sequence length="240" mass="26569">MGRKSAKIAAKKGAADKARGQVFTRALKDVFLASKSGSGDPDTNFLLKVAIDRCKKFNVPKDNIDRAIKKGQGGDGVGYTDINYEGYGPGGVAVFVEASTDNNTRTVANVRSYFNKVQGSLGQTGSLEFVFKREANFLVNEENVSDQDEFELEVIDAGAEDITLEDGVYEIIAPVESFGDIQKKLQEINITPEEARLERVPLNHKAIDDEDTLKQFERLIDLLEEDDDVVTVYHNLEEEE</sequence>
<keyword evidence="3 4" id="KW-0804">Transcription</keyword>
<evidence type="ECO:0000256" key="2">
    <source>
        <dbReference type="ARBA" id="ARBA00023015"/>
    </source>
</evidence>
<gene>
    <name evidence="7" type="ORF">DAY19_10870</name>
</gene>
<accession>A0ABY0IGK2</accession>
<reference evidence="8" key="1">
    <citation type="journal article" date="2019" name="Int. J. Syst. Evol. Microbiol.">
        <title>Halobacteriovorax valvorus sp. nov., a novel prokaryotic predator isolated from coastal seawater of China.</title>
        <authorList>
            <person name="Chen M.-X."/>
        </authorList>
    </citation>
    <scope>NUCLEOTIDE SEQUENCE [LARGE SCALE GENOMIC DNA]</scope>
    <source>
        <strain evidence="8">BL9</strain>
    </source>
</reference>
<keyword evidence="8" id="KW-1185">Reference proteome</keyword>
<evidence type="ECO:0000256" key="3">
    <source>
        <dbReference type="ARBA" id="ARBA00023163"/>
    </source>
</evidence>
<dbReference type="InterPro" id="IPR026564">
    <property type="entry name" value="Transcrip_reg_TACO1-like_dom3"/>
</dbReference>
<dbReference type="GO" id="GO:0003677">
    <property type="term" value="F:DNA binding"/>
    <property type="evidence" value="ECO:0007669"/>
    <property type="project" value="UniProtKB-KW"/>
</dbReference>
<keyword evidence="4" id="KW-0963">Cytoplasm</keyword>
<dbReference type="Gene3D" id="1.10.10.200">
    <property type="match status" value="1"/>
</dbReference>
<evidence type="ECO:0000259" key="5">
    <source>
        <dbReference type="Pfam" id="PF01709"/>
    </source>
</evidence>
<dbReference type="NCBIfam" id="TIGR01033">
    <property type="entry name" value="YebC/PmpR family DNA-binding transcriptional regulator"/>
    <property type="match status" value="1"/>
</dbReference>
<dbReference type="Gene3D" id="3.30.70.980">
    <property type="match status" value="2"/>
</dbReference>
<name>A0ABY0IGK2_9BACT</name>
<evidence type="ECO:0000259" key="6">
    <source>
        <dbReference type="Pfam" id="PF20772"/>
    </source>
</evidence>